<feature type="domain" description="DUF6630" evidence="1">
    <location>
        <begin position="3"/>
        <end position="98"/>
    </location>
</feature>
<dbReference type="Proteomes" id="UP000030300">
    <property type="component" value="Chromosome"/>
</dbReference>
<dbReference type="OrthoDB" id="3375089at2"/>
<reference evidence="2 3" key="1">
    <citation type="journal article" date="2015" name="Genome Announc.">
        <title>Complete Genome Sequence of Steroid-Transforming Nocardioides simplex VKM Ac-2033D.</title>
        <authorList>
            <person name="Shtratnikova V.Y."/>
            <person name="Schelkunov M.I."/>
            <person name="Pekov Y.A."/>
            <person name="Fokina V.V."/>
            <person name="Logacheva M.D."/>
            <person name="Sokolov S.L."/>
            <person name="Bragin E.Y."/>
            <person name="Ashapkin V.V."/>
            <person name="Donova M.V."/>
        </authorList>
    </citation>
    <scope>NUCLEOTIDE SEQUENCE [LARGE SCALE GENOMIC DNA]</scope>
    <source>
        <strain evidence="2 3">VKM Ac-2033D</strain>
    </source>
</reference>
<sequence length="165" mass="16910">MTGEVLVVDWSGEEHEGQLAAFVAGRLRALGVGVGGDGAGDLDLGSGPAYDDPAARRGDVVPRVLDHLAERVRAHGRTLAVRDEGDDAYHVLVLDAGEVPHPPVRAWGAPAGAGGGLVSLTCPACGSMQVWDLPPGETLADEACDCGTPLFDDDARPLPGVVVDS</sequence>
<dbReference type="STRING" id="2045.KR76_10345"/>
<keyword evidence="3" id="KW-1185">Reference proteome</keyword>
<evidence type="ECO:0000259" key="1">
    <source>
        <dbReference type="Pfam" id="PF20335"/>
    </source>
</evidence>
<evidence type="ECO:0000313" key="2">
    <source>
        <dbReference type="EMBL" id="AJR18329.1"/>
    </source>
</evidence>
<dbReference type="AlphaFoldDB" id="A0A0C5XC14"/>
<dbReference type="Pfam" id="PF20335">
    <property type="entry name" value="DUF6630"/>
    <property type="match status" value="1"/>
</dbReference>
<evidence type="ECO:0000313" key="3">
    <source>
        <dbReference type="Proteomes" id="UP000030300"/>
    </source>
</evidence>
<dbReference type="EMBL" id="CP009896">
    <property type="protein sequence ID" value="AJR18329.1"/>
    <property type="molecule type" value="Genomic_DNA"/>
</dbReference>
<protein>
    <recommendedName>
        <fullName evidence="1">DUF6630 domain-containing protein</fullName>
    </recommendedName>
</protein>
<organism evidence="2 3">
    <name type="scientific">Nocardioides simplex</name>
    <name type="common">Arthrobacter simplex</name>
    <dbReference type="NCBI Taxonomy" id="2045"/>
    <lineage>
        <taxon>Bacteria</taxon>
        <taxon>Bacillati</taxon>
        <taxon>Actinomycetota</taxon>
        <taxon>Actinomycetes</taxon>
        <taxon>Propionibacteriales</taxon>
        <taxon>Nocardioidaceae</taxon>
        <taxon>Pimelobacter</taxon>
    </lineage>
</organism>
<dbReference type="RefSeq" id="WP_052138462.1">
    <property type="nucleotide sequence ID" value="NZ_BJMC01000008.1"/>
</dbReference>
<accession>A0A0C5XC14</accession>
<dbReference type="GeneID" id="96609293"/>
<name>A0A0C5XC14_NOCSI</name>
<dbReference type="InterPro" id="IPR046582">
    <property type="entry name" value="DUF6630"/>
</dbReference>
<dbReference type="KEGG" id="psim:KR76_10345"/>
<gene>
    <name evidence="2" type="ORF">KR76_10345</name>
</gene>
<proteinExistence type="predicted"/>
<dbReference type="HOGENOM" id="CLU_1609115_0_0_11"/>